<gene>
    <name evidence="4" type="ORF">GCM10007860_24490</name>
</gene>
<feature type="transmembrane region" description="Helical" evidence="2">
    <location>
        <begin position="21"/>
        <end position="43"/>
    </location>
</feature>
<dbReference type="InterPro" id="IPR052521">
    <property type="entry name" value="Cell_div_SPOR-domain"/>
</dbReference>
<dbReference type="PANTHER" id="PTHR38687:SF1">
    <property type="entry name" value="CELL DIVISION PROTEIN DEDD"/>
    <property type="match status" value="1"/>
</dbReference>
<name>A0ABQ6BUZ2_9NEIS</name>
<reference evidence="5" key="1">
    <citation type="journal article" date="2019" name="Int. J. Syst. Evol. Microbiol.">
        <title>The Global Catalogue of Microorganisms (GCM) 10K type strain sequencing project: providing services to taxonomists for standard genome sequencing and annotation.</title>
        <authorList>
            <consortium name="The Broad Institute Genomics Platform"/>
            <consortium name="The Broad Institute Genome Sequencing Center for Infectious Disease"/>
            <person name="Wu L."/>
            <person name="Ma J."/>
        </authorList>
    </citation>
    <scope>NUCLEOTIDE SEQUENCE [LARGE SCALE GENOMIC DNA]</scope>
    <source>
        <strain evidence="5">NBRC 104970</strain>
    </source>
</reference>
<feature type="compositionally biased region" description="Pro residues" evidence="1">
    <location>
        <begin position="117"/>
        <end position="126"/>
    </location>
</feature>
<feature type="domain" description="SPOR" evidence="3">
    <location>
        <begin position="131"/>
        <end position="211"/>
    </location>
</feature>
<dbReference type="PROSITE" id="PS51724">
    <property type="entry name" value="SPOR"/>
    <property type="match status" value="1"/>
</dbReference>
<accession>A0ABQ6BUZ2</accession>
<keyword evidence="5" id="KW-1185">Reference proteome</keyword>
<dbReference type="GO" id="GO:0051301">
    <property type="term" value="P:cell division"/>
    <property type="evidence" value="ECO:0007669"/>
    <property type="project" value="UniProtKB-KW"/>
</dbReference>
<dbReference type="InterPro" id="IPR036680">
    <property type="entry name" value="SPOR-like_sf"/>
</dbReference>
<evidence type="ECO:0000313" key="5">
    <source>
        <dbReference type="Proteomes" id="UP001156836"/>
    </source>
</evidence>
<protein>
    <submittedName>
        <fullName evidence="4">Cell division protein</fullName>
    </submittedName>
</protein>
<keyword evidence="2" id="KW-0472">Membrane</keyword>
<keyword evidence="2" id="KW-0812">Transmembrane</keyword>
<dbReference type="Proteomes" id="UP001156836">
    <property type="component" value="Unassembled WGS sequence"/>
</dbReference>
<evidence type="ECO:0000259" key="3">
    <source>
        <dbReference type="PROSITE" id="PS51724"/>
    </source>
</evidence>
<keyword evidence="2" id="KW-1133">Transmembrane helix</keyword>
<feature type="compositionally biased region" description="Low complexity" evidence="1">
    <location>
        <begin position="60"/>
        <end position="71"/>
    </location>
</feature>
<evidence type="ECO:0000313" key="4">
    <source>
        <dbReference type="EMBL" id="GLS05299.1"/>
    </source>
</evidence>
<feature type="region of interest" description="Disordered" evidence="1">
    <location>
        <begin position="106"/>
        <end position="131"/>
    </location>
</feature>
<dbReference type="Pfam" id="PF05036">
    <property type="entry name" value="SPOR"/>
    <property type="match status" value="1"/>
</dbReference>
<proteinExistence type="predicted"/>
<sequence>MSKDMKRSRGTRSGGGGGSSLLTGLLIGLLGGVAAAVVLAIYLNRGTNPFTDKKSPPPDAVSSAPAANPAKGPETLHPGGAAGDAPKEPEQDFDFYKVLPGLSDDAEAKKPASAATPTPPAAPEASPPAKVEAPKGTYLQIGAFQNEQDADNLKAKLALVGVEASIYTADIPGKGVWHRVRIGPFNSLGDLERTRNQLKSNGVESTVVRGN</sequence>
<evidence type="ECO:0000256" key="1">
    <source>
        <dbReference type="SAM" id="MobiDB-lite"/>
    </source>
</evidence>
<keyword evidence="4" id="KW-0131">Cell cycle</keyword>
<feature type="region of interest" description="Disordered" evidence="1">
    <location>
        <begin position="47"/>
        <end position="89"/>
    </location>
</feature>
<dbReference type="SUPFAM" id="SSF110997">
    <property type="entry name" value="Sporulation related repeat"/>
    <property type="match status" value="1"/>
</dbReference>
<evidence type="ECO:0000256" key="2">
    <source>
        <dbReference type="SAM" id="Phobius"/>
    </source>
</evidence>
<organism evidence="4 5">
    <name type="scientific">Chitiniphilus shinanonensis</name>
    <dbReference type="NCBI Taxonomy" id="553088"/>
    <lineage>
        <taxon>Bacteria</taxon>
        <taxon>Pseudomonadati</taxon>
        <taxon>Pseudomonadota</taxon>
        <taxon>Betaproteobacteria</taxon>
        <taxon>Neisseriales</taxon>
        <taxon>Chitinibacteraceae</taxon>
        <taxon>Chitiniphilus</taxon>
    </lineage>
</organism>
<dbReference type="EMBL" id="BSOZ01000041">
    <property type="protein sequence ID" value="GLS05299.1"/>
    <property type="molecule type" value="Genomic_DNA"/>
</dbReference>
<comment type="caution">
    <text evidence="4">The sequence shown here is derived from an EMBL/GenBank/DDBJ whole genome shotgun (WGS) entry which is preliminary data.</text>
</comment>
<keyword evidence="4" id="KW-0132">Cell division</keyword>
<dbReference type="PANTHER" id="PTHR38687">
    <property type="entry name" value="CELL DIVISION PROTEIN DEDD-RELATED"/>
    <property type="match status" value="1"/>
</dbReference>
<dbReference type="Gene3D" id="3.30.70.1070">
    <property type="entry name" value="Sporulation related repeat"/>
    <property type="match status" value="1"/>
</dbReference>
<dbReference type="InterPro" id="IPR007730">
    <property type="entry name" value="SPOR-like_dom"/>
</dbReference>